<feature type="transmembrane region" description="Helical" evidence="2">
    <location>
        <begin position="217"/>
        <end position="239"/>
    </location>
</feature>
<dbReference type="InterPro" id="IPR050882">
    <property type="entry name" value="Prepilin_peptidase/N-MTase"/>
</dbReference>
<feature type="transmembrane region" description="Helical" evidence="2">
    <location>
        <begin position="143"/>
        <end position="164"/>
    </location>
</feature>
<feature type="transmembrane region" description="Helical" evidence="2">
    <location>
        <begin position="20"/>
        <end position="46"/>
    </location>
</feature>
<dbReference type="Gene3D" id="1.20.120.1220">
    <property type="match status" value="2"/>
</dbReference>
<keyword evidence="2" id="KW-0812">Transmembrane</keyword>
<dbReference type="GO" id="GO:0006465">
    <property type="term" value="P:signal peptide processing"/>
    <property type="evidence" value="ECO:0007669"/>
    <property type="project" value="TreeGrafter"/>
</dbReference>
<dbReference type="InterPro" id="IPR000045">
    <property type="entry name" value="Prepilin_IV_endopep_pep"/>
</dbReference>
<feature type="transmembrane region" description="Helical" evidence="2">
    <location>
        <begin position="345"/>
        <end position="364"/>
    </location>
</feature>
<dbReference type="AlphaFoldDB" id="A0A7W5E3K5"/>
<evidence type="ECO:0000313" key="4">
    <source>
        <dbReference type="EMBL" id="MBB3209570.1"/>
    </source>
</evidence>
<reference evidence="4 5" key="1">
    <citation type="submission" date="2020-08" db="EMBL/GenBank/DDBJ databases">
        <title>Genomic Encyclopedia of Type Strains, Phase III (KMG-III): the genomes of soil and plant-associated and newly described type strains.</title>
        <authorList>
            <person name="Whitman W."/>
        </authorList>
    </citation>
    <scope>NUCLEOTIDE SEQUENCE [LARGE SCALE GENOMIC DNA]</scope>
    <source>
        <strain evidence="4 5">CECT 8075</strain>
    </source>
</reference>
<keyword evidence="2" id="KW-0472">Membrane</keyword>
<dbReference type="RefSeq" id="WP_184308291.1">
    <property type="nucleotide sequence ID" value="NZ_JACHXU010000025.1"/>
</dbReference>
<proteinExistence type="inferred from homology"/>
<gene>
    <name evidence="4" type="ORF">FHS27_005410</name>
</gene>
<evidence type="ECO:0000313" key="5">
    <source>
        <dbReference type="Proteomes" id="UP000536179"/>
    </source>
</evidence>
<name>A0A7W5E3K5_9BACT</name>
<feature type="transmembrane region" description="Helical" evidence="2">
    <location>
        <begin position="268"/>
        <end position="286"/>
    </location>
</feature>
<evidence type="ECO:0000256" key="1">
    <source>
        <dbReference type="ARBA" id="ARBA00005801"/>
    </source>
</evidence>
<dbReference type="Pfam" id="PF01478">
    <property type="entry name" value="Peptidase_A24"/>
    <property type="match status" value="1"/>
</dbReference>
<evidence type="ECO:0000259" key="3">
    <source>
        <dbReference type="Pfam" id="PF01478"/>
    </source>
</evidence>
<dbReference type="PANTHER" id="PTHR30487:SF0">
    <property type="entry name" value="PREPILIN LEADER PEPTIDASE_N-METHYLTRANSFERASE-RELATED"/>
    <property type="match status" value="1"/>
</dbReference>
<feature type="transmembrane region" description="Helical" evidence="2">
    <location>
        <begin position="406"/>
        <end position="428"/>
    </location>
</feature>
<accession>A0A7W5E3K5</accession>
<evidence type="ECO:0000256" key="2">
    <source>
        <dbReference type="SAM" id="Phobius"/>
    </source>
</evidence>
<feature type="transmembrane region" description="Helical" evidence="2">
    <location>
        <begin position="376"/>
        <end position="394"/>
    </location>
</feature>
<dbReference type="EMBL" id="JACHXU010000025">
    <property type="protein sequence ID" value="MBB3209570.1"/>
    <property type="molecule type" value="Genomic_DNA"/>
</dbReference>
<dbReference type="PANTHER" id="PTHR30487">
    <property type="entry name" value="TYPE 4 PREPILIN-LIKE PROTEINS LEADER PEPTIDE-PROCESSING ENZYME"/>
    <property type="match status" value="1"/>
</dbReference>
<feature type="transmembrane region" description="Helical" evidence="2">
    <location>
        <begin position="176"/>
        <end position="197"/>
    </location>
</feature>
<comment type="caution">
    <text evidence="4">The sequence shown here is derived from an EMBL/GenBank/DDBJ whole genome shotgun (WGS) entry which is preliminary data.</text>
</comment>
<feature type="transmembrane region" description="Helical" evidence="2">
    <location>
        <begin position="292"/>
        <end position="311"/>
    </location>
</feature>
<keyword evidence="2" id="KW-1133">Transmembrane helix</keyword>
<sequence length="434" mass="47831">MNLGPFDALIAAWLSLPQPLMLVVLAILGVLLGAVANHVITTWCWYPRPISPWVRLGDWKRDDEHRVLAETLPPRSFLDRVPLLGWLRMRRESTLHGPGFWVRPMLIELGLAIALPVMHHFWLAGQLLPTGMPAPVITSFAPWMTLLFFVHAILLAMMVAATFIDFDERTIPDAITIPGTILALVLASITPFVFMPGQLAGGIAPVTLQHPIGLNPSWMSGGGLLTCLCIWTVWCFALADRRVIMRHGVAKAVEYFLARLIRHPSWKILAGIWIIGMVSISIVYQISGVHWLGLASSLLGLAVGGGIVWSIRLVGSWAMQMEAMGFGDVTLMAMIGGYVGWQASIAAFFLAPLAAIAIVIVQFLTTRDRATPFGPYLCAGTVLTLIFWDEVYNARLRTTIALMGDLLLWLGLVLLGLLGGMLMISRWIKQRLYA</sequence>
<dbReference type="Proteomes" id="UP000536179">
    <property type="component" value="Unassembled WGS sequence"/>
</dbReference>
<feature type="transmembrane region" description="Helical" evidence="2">
    <location>
        <begin position="100"/>
        <end position="123"/>
    </location>
</feature>
<organism evidence="4 5">
    <name type="scientific">Aporhodopirellula rubra</name>
    <dbReference type="NCBI Taxonomy" id="980271"/>
    <lineage>
        <taxon>Bacteria</taxon>
        <taxon>Pseudomonadati</taxon>
        <taxon>Planctomycetota</taxon>
        <taxon>Planctomycetia</taxon>
        <taxon>Pirellulales</taxon>
        <taxon>Pirellulaceae</taxon>
        <taxon>Aporhodopirellula</taxon>
    </lineage>
</organism>
<protein>
    <submittedName>
        <fullName evidence="4">Prepilin signal peptidase PulO-like enzyme (Type II secretory pathway)</fullName>
    </submittedName>
</protein>
<dbReference type="GO" id="GO:0004190">
    <property type="term" value="F:aspartic-type endopeptidase activity"/>
    <property type="evidence" value="ECO:0007669"/>
    <property type="project" value="InterPro"/>
</dbReference>
<keyword evidence="5" id="KW-1185">Reference proteome</keyword>
<comment type="similarity">
    <text evidence="1">Belongs to the peptidase A24 family.</text>
</comment>
<dbReference type="GO" id="GO:0005886">
    <property type="term" value="C:plasma membrane"/>
    <property type="evidence" value="ECO:0007669"/>
    <property type="project" value="TreeGrafter"/>
</dbReference>
<feature type="domain" description="Prepilin type IV endopeptidase peptidase" evidence="3">
    <location>
        <begin position="272"/>
        <end position="360"/>
    </location>
</feature>